<comment type="caution">
    <text evidence="3">The sequence shown here is derived from an EMBL/GenBank/DDBJ whole genome shotgun (WGS) entry which is preliminary data.</text>
</comment>
<evidence type="ECO:0000313" key="3">
    <source>
        <dbReference type="EMBL" id="PZA13975.1"/>
    </source>
</evidence>
<feature type="domain" description="Single-stranded DNA-binding protein BPT7" evidence="2">
    <location>
        <begin position="23"/>
        <end position="165"/>
    </location>
</feature>
<dbReference type="AlphaFoldDB" id="A0A323UMY0"/>
<accession>A0A323UMY0</accession>
<dbReference type="InterPro" id="IPR049476">
    <property type="entry name" value="SBB_BPT7"/>
</dbReference>
<protein>
    <submittedName>
        <fullName evidence="3">DUF2815 domain-containing protein</fullName>
    </submittedName>
</protein>
<dbReference type="InterPro" id="IPR012340">
    <property type="entry name" value="NA-bd_OB-fold"/>
</dbReference>
<proteinExistence type="predicted"/>
<dbReference type="EMBL" id="QKQS01000001">
    <property type="protein sequence ID" value="PZA13975.1"/>
    <property type="molecule type" value="Genomic_DNA"/>
</dbReference>
<dbReference type="OrthoDB" id="7595035at2"/>
<dbReference type="Gene3D" id="2.40.50.140">
    <property type="entry name" value="Nucleic acid-binding proteins"/>
    <property type="match status" value="1"/>
</dbReference>
<evidence type="ECO:0000259" key="2">
    <source>
        <dbReference type="Pfam" id="PF21265"/>
    </source>
</evidence>
<organism evidence="3 4">
    <name type="scientific">Rhodopseudomonas palustris</name>
    <dbReference type="NCBI Taxonomy" id="1076"/>
    <lineage>
        <taxon>Bacteria</taxon>
        <taxon>Pseudomonadati</taxon>
        <taxon>Pseudomonadota</taxon>
        <taxon>Alphaproteobacteria</taxon>
        <taxon>Hyphomicrobiales</taxon>
        <taxon>Nitrobacteraceae</taxon>
        <taxon>Rhodopseudomonas</taxon>
    </lineage>
</organism>
<dbReference type="Proteomes" id="UP000248134">
    <property type="component" value="Unassembled WGS sequence"/>
</dbReference>
<feature type="compositionally biased region" description="Acidic residues" evidence="1">
    <location>
        <begin position="236"/>
        <end position="252"/>
    </location>
</feature>
<name>A0A323UMY0_RHOPL</name>
<dbReference type="Pfam" id="PF21265">
    <property type="entry name" value="SBB_T7"/>
    <property type="match status" value="1"/>
</dbReference>
<feature type="region of interest" description="Disordered" evidence="1">
    <location>
        <begin position="202"/>
        <end position="252"/>
    </location>
</feature>
<gene>
    <name evidence="3" type="ORF">DNX69_00675</name>
</gene>
<feature type="region of interest" description="Disordered" evidence="1">
    <location>
        <begin position="28"/>
        <end position="47"/>
    </location>
</feature>
<dbReference type="SUPFAM" id="SSF50249">
    <property type="entry name" value="Nucleic acid-binding proteins"/>
    <property type="match status" value="1"/>
</dbReference>
<reference evidence="3 4" key="1">
    <citation type="submission" date="2018-06" db="EMBL/GenBank/DDBJ databases">
        <title>Draft Whole-Genome Sequence of the purple photosynthetic bacterium Rhodospeudomonas palustris XCP.</title>
        <authorList>
            <person name="Rayyan A."/>
            <person name="Meyer T.E."/>
            <person name="Kyndt J.A."/>
        </authorList>
    </citation>
    <scope>NUCLEOTIDE SEQUENCE [LARGE SCALE GENOMIC DNA]</scope>
    <source>
        <strain evidence="3 4">XCP</strain>
    </source>
</reference>
<dbReference type="RefSeq" id="WP_110783996.1">
    <property type="nucleotide sequence ID" value="NZ_CP076679.1"/>
</dbReference>
<evidence type="ECO:0000256" key="1">
    <source>
        <dbReference type="SAM" id="MobiDB-lite"/>
    </source>
</evidence>
<sequence>MAKDAKKTKITGISPKLRFKFPKLNEPDYGTKEFPKPDGEFSTKGVGRLDDPQVQAFIAKWQPLHDDAIKRAEAEFAKLPVATRKKLGKVTVNPLYTELYDEETEEPTGEVEFKFAMQASGTYKSGPKQGKKWRRKPDIFDAKGNKMDPAPSIWGGTIGRVAFEVGTDKEGQPGYFIPGTGAAGLTLRLAAARIIELVSEGSKDASAYGFDEEEEGYEYDPSSVQSNDDASGSDAAGDDAAGDEAGSDNPDF</sequence>
<evidence type="ECO:0000313" key="4">
    <source>
        <dbReference type="Proteomes" id="UP000248134"/>
    </source>
</evidence>